<dbReference type="InterPro" id="IPR050312">
    <property type="entry name" value="IolE/XylAMocC-like"/>
</dbReference>
<dbReference type="PANTHER" id="PTHR12110">
    <property type="entry name" value="HYDROXYPYRUVATE ISOMERASE"/>
    <property type="match status" value="1"/>
</dbReference>
<evidence type="ECO:0000259" key="1">
    <source>
        <dbReference type="Pfam" id="PF01261"/>
    </source>
</evidence>
<dbReference type="OrthoDB" id="9798407at2"/>
<dbReference type="Proteomes" id="UP000244904">
    <property type="component" value="Unassembled WGS sequence"/>
</dbReference>
<gene>
    <name evidence="2" type="ORF">PRI8871_00023</name>
</gene>
<keyword evidence="3" id="KW-1185">Reference proteome</keyword>
<feature type="domain" description="Xylose isomerase-like TIM barrel" evidence="1">
    <location>
        <begin position="21"/>
        <end position="243"/>
    </location>
</feature>
<dbReference type="PANTHER" id="PTHR12110:SF41">
    <property type="entry name" value="INOSOSE DEHYDRATASE"/>
    <property type="match status" value="1"/>
</dbReference>
<dbReference type="RefSeq" id="WP_108884160.1">
    <property type="nucleotide sequence ID" value="NZ_OMOJ01000001.1"/>
</dbReference>
<accession>A0A2R8AN24</accession>
<organism evidence="2 3">
    <name type="scientific">Pseudoprimorskyibacter insulae</name>
    <dbReference type="NCBI Taxonomy" id="1695997"/>
    <lineage>
        <taxon>Bacteria</taxon>
        <taxon>Pseudomonadati</taxon>
        <taxon>Pseudomonadota</taxon>
        <taxon>Alphaproteobacteria</taxon>
        <taxon>Rhodobacterales</taxon>
        <taxon>Paracoccaceae</taxon>
        <taxon>Pseudoprimorskyibacter</taxon>
    </lineage>
</organism>
<dbReference type="AlphaFoldDB" id="A0A2R8AN24"/>
<dbReference type="SUPFAM" id="SSF51658">
    <property type="entry name" value="Xylose isomerase-like"/>
    <property type="match status" value="1"/>
</dbReference>
<protein>
    <recommendedName>
        <fullName evidence="1">Xylose isomerase-like TIM barrel domain-containing protein</fullName>
    </recommendedName>
</protein>
<dbReference type="Pfam" id="PF01261">
    <property type="entry name" value="AP_endonuc_2"/>
    <property type="match status" value="1"/>
</dbReference>
<dbReference type="InterPro" id="IPR036237">
    <property type="entry name" value="Xyl_isomerase-like_sf"/>
</dbReference>
<sequence>MNTSYQLYSSREATPWEDVVAHLAANGYTQVEGFGGVYADAPAFRALLDQHGLKMPSGHFFPLGSFEGDFDKSIAAAKALGMEVAYVPAPEDLWRNGTDAANWIALAKRLEEACKKVNDAGFRFGWHNHHWEFMPLPGGEIAMELILEHAPSIEWEADVAWIVRGGGDPMAYFEKYKDRITAAHVKDIAPEGENADEDGWADVGHGTLPWKDYMAALRGNGVNLFVMEHDKPSDARRFAERAIASFKTYGGHKP</sequence>
<name>A0A2R8AN24_9RHOB</name>
<evidence type="ECO:0000313" key="3">
    <source>
        <dbReference type="Proteomes" id="UP000244904"/>
    </source>
</evidence>
<dbReference type="Gene3D" id="3.20.20.150">
    <property type="entry name" value="Divalent-metal-dependent TIM barrel enzymes"/>
    <property type="match status" value="1"/>
</dbReference>
<dbReference type="InterPro" id="IPR013022">
    <property type="entry name" value="Xyl_isomerase-like_TIM-brl"/>
</dbReference>
<evidence type="ECO:0000313" key="2">
    <source>
        <dbReference type="EMBL" id="SPF77441.1"/>
    </source>
</evidence>
<dbReference type="EMBL" id="OMOJ01000001">
    <property type="protein sequence ID" value="SPF77441.1"/>
    <property type="molecule type" value="Genomic_DNA"/>
</dbReference>
<proteinExistence type="predicted"/>
<reference evidence="3" key="1">
    <citation type="submission" date="2018-03" db="EMBL/GenBank/DDBJ databases">
        <authorList>
            <person name="Rodrigo-Torres L."/>
            <person name="Arahal R. D."/>
            <person name="Lucena T."/>
        </authorList>
    </citation>
    <scope>NUCLEOTIDE SEQUENCE [LARGE SCALE GENOMIC DNA]</scope>
    <source>
        <strain evidence="3">CECT 8871</strain>
    </source>
</reference>